<keyword evidence="1" id="KW-0472">Membrane</keyword>
<keyword evidence="1" id="KW-1133">Transmembrane helix</keyword>
<evidence type="ECO:0000256" key="1">
    <source>
        <dbReference type="SAM" id="Phobius"/>
    </source>
</evidence>
<proteinExistence type="predicted"/>
<gene>
    <name evidence="2" type="ORF">M8330_01840</name>
</gene>
<dbReference type="AlphaFoldDB" id="A0A9X2D484"/>
<keyword evidence="1" id="KW-0812">Transmembrane</keyword>
<dbReference type="Proteomes" id="UP001139485">
    <property type="component" value="Unassembled WGS sequence"/>
</dbReference>
<evidence type="ECO:0000313" key="3">
    <source>
        <dbReference type="Proteomes" id="UP001139485"/>
    </source>
</evidence>
<evidence type="ECO:0000313" key="2">
    <source>
        <dbReference type="EMBL" id="MCM0619033.1"/>
    </source>
</evidence>
<comment type="caution">
    <text evidence="2">The sequence shown here is derived from an EMBL/GenBank/DDBJ whole genome shotgun (WGS) entry which is preliminary data.</text>
</comment>
<feature type="transmembrane region" description="Helical" evidence="1">
    <location>
        <begin position="27"/>
        <end position="46"/>
    </location>
</feature>
<dbReference type="RefSeq" id="WP_250825937.1">
    <property type="nucleotide sequence ID" value="NZ_JAMOIL010000001.1"/>
</dbReference>
<dbReference type="EMBL" id="JAMOIL010000001">
    <property type="protein sequence ID" value="MCM0619033.1"/>
    <property type="molecule type" value="Genomic_DNA"/>
</dbReference>
<reference evidence="2" key="1">
    <citation type="submission" date="2022-05" db="EMBL/GenBank/DDBJ databases">
        <authorList>
            <person name="Tuo L."/>
        </authorList>
    </citation>
    <scope>NUCLEOTIDE SEQUENCE</scope>
    <source>
        <strain evidence="2">BSK12Z-4</strain>
    </source>
</reference>
<name>A0A9X2D484_9ACTN</name>
<sequence length="55" mass="5863">MLRLLGLLLVWSYTGAGAVLLVSGPELGVRMLGLALVALGVAWMVLDALRRTRTV</sequence>
<protein>
    <submittedName>
        <fullName evidence="2">Uncharacterized protein</fullName>
    </submittedName>
</protein>
<accession>A0A9X2D484</accession>
<keyword evidence="3" id="KW-1185">Reference proteome</keyword>
<organism evidence="2 3">
    <name type="scientific">Nocardioides bruguierae</name>
    <dbReference type="NCBI Taxonomy" id="2945102"/>
    <lineage>
        <taxon>Bacteria</taxon>
        <taxon>Bacillati</taxon>
        <taxon>Actinomycetota</taxon>
        <taxon>Actinomycetes</taxon>
        <taxon>Propionibacteriales</taxon>
        <taxon>Nocardioidaceae</taxon>
        <taxon>Nocardioides</taxon>
    </lineage>
</organism>